<evidence type="ECO:0000313" key="4">
    <source>
        <dbReference type="Proteomes" id="UP000009046"/>
    </source>
</evidence>
<dbReference type="AlphaFoldDB" id="E0VZV7"/>
<dbReference type="GeneID" id="8235468"/>
<keyword evidence="4" id="KW-1185">Reference proteome</keyword>
<dbReference type="EnsemblMetazoa" id="PHUM538950-RA">
    <property type="protein sequence ID" value="PHUM538950-PA"/>
    <property type="gene ID" value="PHUM538950"/>
</dbReference>
<name>E0VZV7_PEDHC</name>
<keyword evidence="1" id="KW-1133">Transmembrane helix</keyword>
<dbReference type="VEuPathDB" id="VectorBase:PHUM538950"/>
<protein>
    <submittedName>
        <fullName evidence="2 3">Uncharacterized protein</fullName>
    </submittedName>
</protein>
<keyword evidence="1" id="KW-0812">Transmembrane</keyword>
<gene>
    <name evidence="3" type="primary">8235468</name>
    <name evidence="2" type="ORF">Phum_PHUM538950</name>
</gene>
<dbReference type="CTD" id="8235468"/>
<dbReference type="RefSeq" id="XP_002431651.1">
    <property type="nucleotide sequence ID" value="XM_002431606.1"/>
</dbReference>
<reference evidence="2" key="1">
    <citation type="submission" date="2007-04" db="EMBL/GenBank/DDBJ databases">
        <title>Annotation of Pediculus humanus corporis strain USDA.</title>
        <authorList>
            <person name="Kirkness E."/>
            <person name="Hannick L."/>
            <person name="Hass B."/>
            <person name="Bruggner R."/>
            <person name="Lawson D."/>
            <person name="Bidwell S."/>
            <person name="Joardar V."/>
            <person name="Caler E."/>
            <person name="Walenz B."/>
            <person name="Inman J."/>
            <person name="Schobel S."/>
            <person name="Galinsky K."/>
            <person name="Amedeo P."/>
            <person name="Strausberg R."/>
        </authorList>
    </citation>
    <scope>NUCLEOTIDE SEQUENCE</scope>
    <source>
        <strain evidence="2">USDA</strain>
    </source>
</reference>
<evidence type="ECO:0000313" key="3">
    <source>
        <dbReference type="EnsemblMetazoa" id="PHUM538950-PA"/>
    </source>
</evidence>
<dbReference type="HOGENOM" id="CLU_2075953_0_0_1"/>
<dbReference type="KEGG" id="phu:Phum_PHUM538950"/>
<organism>
    <name type="scientific">Pediculus humanus subsp. corporis</name>
    <name type="common">Body louse</name>
    <dbReference type="NCBI Taxonomy" id="121224"/>
    <lineage>
        <taxon>Eukaryota</taxon>
        <taxon>Metazoa</taxon>
        <taxon>Ecdysozoa</taxon>
        <taxon>Arthropoda</taxon>
        <taxon>Hexapoda</taxon>
        <taxon>Insecta</taxon>
        <taxon>Pterygota</taxon>
        <taxon>Neoptera</taxon>
        <taxon>Paraneoptera</taxon>
        <taxon>Psocodea</taxon>
        <taxon>Troctomorpha</taxon>
        <taxon>Phthiraptera</taxon>
        <taxon>Anoplura</taxon>
        <taxon>Pediculidae</taxon>
        <taxon>Pediculus</taxon>
    </lineage>
</organism>
<sequence>MARSQLFGRLLKQKTQKKKIFICLLIVSLNKRIQFKNNNLDQKENLNRLIINSSAIFGYVFCSSSSIPYGMKKMDYIKYPLEAGRTLGVIYLSEVMTYFKYVFAFHKYNLGYLRLKPE</sequence>
<proteinExistence type="predicted"/>
<evidence type="ECO:0000313" key="2">
    <source>
        <dbReference type="EMBL" id="EEB18913.1"/>
    </source>
</evidence>
<keyword evidence="1" id="KW-0472">Membrane</keyword>
<dbReference type="EMBL" id="DS235854">
    <property type="protein sequence ID" value="EEB18913.1"/>
    <property type="molecule type" value="Genomic_DNA"/>
</dbReference>
<evidence type="ECO:0000256" key="1">
    <source>
        <dbReference type="SAM" id="Phobius"/>
    </source>
</evidence>
<accession>E0VZV7</accession>
<dbReference type="Proteomes" id="UP000009046">
    <property type="component" value="Unassembled WGS sequence"/>
</dbReference>
<dbReference type="EMBL" id="AAZO01006544">
    <property type="status" value="NOT_ANNOTATED_CDS"/>
    <property type="molecule type" value="Genomic_DNA"/>
</dbReference>
<dbReference type="InParanoid" id="E0VZV7"/>
<reference evidence="2" key="2">
    <citation type="submission" date="2007-04" db="EMBL/GenBank/DDBJ databases">
        <title>The genome of the human body louse.</title>
        <authorList>
            <consortium name="The Human Body Louse Genome Consortium"/>
            <person name="Kirkness E."/>
            <person name="Walenz B."/>
            <person name="Hass B."/>
            <person name="Bruggner R."/>
            <person name="Strausberg R."/>
        </authorList>
    </citation>
    <scope>NUCLEOTIDE SEQUENCE</scope>
    <source>
        <strain evidence="2">USDA</strain>
    </source>
</reference>
<feature type="transmembrane region" description="Helical" evidence="1">
    <location>
        <begin position="48"/>
        <end position="69"/>
    </location>
</feature>
<reference evidence="3" key="3">
    <citation type="submission" date="2020-05" db="UniProtKB">
        <authorList>
            <consortium name="EnsemblMetazoa"/>
        </authorList>
    </citation>
    <scope>IDENTIFICATION</scope>
    <source>
        <strain evidence="3">USDA</strain>
    </source>
</reference>